<dbReference type="KEGG" id="rce:RC1_1396"/>
<dbReference type="EMBL" id="CP000613">
    <property type="protein sequence ID" value="ACI98800.1"/>
    <property type="molecule type" value="Genomic_DNA"/>
</dbReference>
<evidence type="ECO:0000313" key="2">
    <source>
        <dbReference type="EMBL" id="ACI98800.1"/>
    </source>
</evidence>
<name>B6IT42_RHOCS</name>
<feature type="compositionally biased region" description="Basic and acidic residues" evidence="1">
    <location>
        <begin position="25"/>
        <end position="40"/>
    </location>
</feature>
<evidence type="ECO:0000313" key="3">
    <source>
        <dbReference type="Proteomes" id="UP000001591"/>
    </source>
</evidence>
<reference evidence="2 3" key="1">
    <citation type="journal article" date="2010" name="BMC Genomics">
        <title>Metabolic flexibility revealed in the genome of the cyst-forming alpha-1 proteobacterium Rhodospirillum centenum.</title>
        <authorList>
            <person name="Lu Y.K."/>
            <person name="Marden J."/>
            <person name="Han M."/>
            <person name="Swingley W.D."/>
            <person name="Mastrian S.D."/>
            <person name="Chowdhury S.R."/>
            <person name="Hao J."/>
            <person name="Helmy T."/>
            <person name="Kim S."/>
            <person name="Kurdoglu A.A."/>
            <person name="Matthies H.J."/>
            <person name="Rollo D."/>
            <person name="Stothard P."/>
            <person name="Blankenship R.E."/>
            <person name="Bauer C.E."/>
            <person name="Touchman J.W."/>
        </authorList>
    </citation>
    <scope>NUCLEOTIDE SEQUENCE [LARGE SCALE GENOMIC DNA]</scope>
    <source>
        <strain evidence="3">ATCC 51521 / SW</strain>
    </source>
</reference>
<feature type="region of interest" description="Disordered" evidence="1">
    <location>
        <begin position="1"/>
        <end position="40"/>
    </location>
</feature>
<dbReference type="Proteomes" id="UP000001591">
    <property type="component" value="Chromosome"/>
</dbReference>
<dbReference type="AlphaFoldDB" id="B6IT42"/>
<accession>B6IT42</accession>
<keyword evidence="3" id="KW-1185">Reference proteome</keyword>
<sequence>MRRQFLPGRLRKALTGGRNMVRVARARDGPEAGRQDPRSP</sequence>
<dbReference type="STRING" id="414684.RC1_1396"/>
<evidence type="ECO:0000256" key="1">
    <source>
        <dbReference type="SAM" id="MobiDB-lite"/>
    </source>
</evidence>
<dbReference type="HOGENOM" id="CLU_3295591_0_0_5"/>
<protein>
    <submittedName>
        <fullName evidence="2">Uncharacterized protein</fullName>
    </submittedName>
</protein>
<gene>
    <name evidence="2" type="ordered locus">RC1_1396</name>
</gene>
<organism evidence="2 3">
    <name type="scientific">Rhodospirillum centenum (strain ATCC 51521 / SW)</name>
    <dbReference type="NCBI Taxonomy" id="414684"/>
    <lineage>
        <taxon>Bacteria</taxon>
        <taxon>Pseudomonadati</taxon>
        <taxon>Pseudomonadota</taxon>
        <taxon>Alphaproteobacteria</taxon>
        <taxon>Rhodospirillales</taxon>
        <taxon>Rhodospirillaceae</taxon>
        <taxon>Rhodospirillum</taxon>
    </lineage>
</organism>
<proteinExistence type="predicted"/>